<evidence type="ECO:0000256" key="7">
    <source>
        <dbReference type="ARBA" id="ARBA00022692"/>
    </source>
</evidence>
<dbReference type="STRING" id="101127.A0A1X2G4D2"/>
<keyword evidence="9" id="KW-0249">Electron transport</keyword>
<evidence type="ECO:0000256" key="1">
    <source>
        <dbReference type="ARBA" id="ARBA00003195"/>
    </source>
</evidence>
<dbReference type="PANTHER" id="PTHR17098">
    <property type="entry name" value="NADH-UBIQUINONE OXIDOREDUCTASE MWFE SUBUNIT"/>
    <property type="match status" value="1"/>
</dbReference>
<keyword evidence="15" id="KW-1185">Reference proteome</keyword>
<dbReference type="GO" id="GO:0005743">
    <property type="term" value="C:mitochondrial inner membrane"/>
    <property type="evidence" value="ECO:0007669"/>
    <property type="project" value="UniProtKB-SubCell"/>
</dbReference>
<evidence type="ECO:0000256" key="11">
    <source>
        <dbReference type="ARBA" id="ARBA00023128"/>
    </source>
</evidence>
<dbReference type="AlphaFoldDB" id="A0A1X2G4D2"/>
<keyword evidence="6" id="KW-0679">Respiratory chain</keyword>
<accession>A0A1X2G4D2</accession>
<keyword evidence="8" id="KW-0999">Mitochondrion inner membrane</keyword>
<evidence type="ECO:0000256" key="3">
    <source>
        <dbReference type="ARBA" id="ARBA00009960"/>
    </source>
</evidence>
<dbReference type="PANTHER" id="PTHR17098:SF2">
    <property type="entry name" value="NADH DEHYDROGENASE [UBIQUINONE] 1 ALPHA SUBCOMPLEX SUBUNIT 1"/>
    <property type="match status" value="1"/>
</dbReference>
<keyword evidence="7 13" id="KW-0812">Transmembrane</keyword>
<protein>
    <recommendedName>
        <fullName evidence="4">NADH dehydrogenase [ubiquinone] 1 alpha subcomplex subunit 1</fullName>
    </recommendedName>
</protein>
<evidence type="ECO:0000256" key="2">
    <source>
        <dbReference type="ARBA" id="ARBA00004298"/>
    </source>
</evidence>
<keyword evidence="10 13" id="KW-1133">Transmembrane helix</keyword>
<dbReference type="InterPro" id="IPR017384">
    <property type="entry name" value="NADH_Ub_cplx-1_asu_su-1"/>
</dbReference>
<evidence type="ECO:0000256" key="13">
    <source>
        <dbReference type="SAM" id="Phobius"/>
    </source>
</evidence>
<comment type="similarity">
    <text evidence="3">Belongs to the complex I NDUFA1 subunit family.</text>
</comment>
<gene>
    <name evidence="14" type="ORF">DM01DRAFT_49785</name>
</gene>
<name>A0A1X2G4D2_9FUNG</name>
<dbReference type="EMBL" id="MCGT01000047">
    <property type="protein sequence ID" value="ORX44608.1"/>
    <property type="molecule type" value="Genomic_DNA"/>
</dbReference>
<reference evidence="14 15" key="1">
    <citation type="submission" date="2016-07" db="EMBL/GenBank/DDBJ databases">
        <title>Pervasive Adenine N6-methylation of Active Genes in Fungi.</title>
        <authorList>
            <consortium name="DOE Joint Genome Institute"/>
            <person name="Mondo S.J."/>
            <person name="Dannebaum R.O."/>
            <person name="Kuo R.C."/>
            <person name="Labutti K."/>
            <person name="Haridas S."/>
            <person name="Kuo A."/>
            <person name="Salamov A."/>
            <person name="Ahrendt S.R."/>
            <person name="Lipzen A."/>
            <person name="Sullivan W."/>
            <person name="Andreopoulos W.B."/>
            <person name="Clum A."/>
            <person name="Lindquist E."/>
            <person name="Daum C."/>
            <person name="Ramamoorthy G.K."/>
            <person name="Gryganskyi A."/>
            <person name="Culley D."/>
            <person name="Magnuson J.K."/>
            <person name="James T.Y."/>
            <person name="O'Malley M.A."/>
            <person name="Stajich J.E."/>
            <person name="Spatafora J.W."/>
            <person name="Visel A."/>
            <person name="Grigoriev I.V."/>
        </authorList>
    </citation>
    <scope>NUCLEOTIDE SEQUENCE [LARGE SCALE GENOMIC DNA]</scope>
    <source>
        <strain evidence="14 15">NRRL 3301</strain>
    </source>
</reference>
<organism evidence="14 15">
    <name type="scientific">Hesseltinella vesiculosa</name>
    <dbReference type="NCBI Taxonomy" id="101127"/>
    <lineage>
        <taxon>Eukaryota</taxon>
        <taxon>Fungi</taxon>
        <taxon>Fungi incertae sedis</taxon>
        <taxon>Mucoromycota</taxon>
        <taxon>Mucoromycotina</taxon>
        <taxon>Mucoromycetes</taxon>
        <taxon>Mucorales</taxon>
        <taxon>Cunninghamellaceae</taxon>
        <taxon>Hesseltinella</taxon>
    </lineage>
</organism>
<evidence type="ECO:0000256" key="8">
    <source>
        <dbReference type="ARBA" id="ARBA00022792"/>
    </source>
</evidence>
<keyword evidence="12 13" id="KW-0472">Membrane</keyword>
<evidence type="ECO:0000256" key="6">
    <source>
        <dbReference type="ARBA" id="ARBA00022660"/>
    </source>
</evidence>
<keyword evidence="5" id="KW-0813">Transport</keyword>
<evidence type="ECO:0000256" key="5">
    <source>
        <dbReference type="ARBA" id="ARBA00022448"/>
    </source>
</evidence>
<evidence type="ECO:0000256" key="12">
    <source>
        <dbReference type="ARBA" id="ARBA00023136"/>
    </source>
</evidence>
<evidence type="ECO:0000313" key="14">
    <source>
        <dbReference type="EMBL" id="ORX44608.1"/>
    </source>
</evidence>
<proteinExistence type="inferred from homology"/>
<comment type="subcellular location">
    <subcellularLocation>
        <location evidence="2">Mitochondrion inner membrane</location>
        <topology evidence="2">Single-pass membrane protein</topology>
        <orientation evidence="2">Matrix side</orientation>
    </subcellularLocation>
</comment>
<comment type="function">
    <text evidence="1">Accessory subunit of the mitochondrial membrane respiratory chain NADH dehydrogenase (Complex I), that is believed not to be involved in catalysis. Complex I functions in the transfer of electrons from NADH to the respiratory chain. The immediate electron acceptor for the enzyme is believed to be ubiquinone.</text>
</comment>
<evidence type="ECO:0000256" key="9">
    <source>
        <dbReference type="ARBA" id="ARBA00022982"/>
    </source>
</evidence>
<evidence type="ECO:0000256" key="4">
    <source>
        <dbReference type="ARBA" id="ARBA00016392"/>
    </source>
</evidence>
<dbReference type="Proteomes" id="UP000242146">
    <property type="component" value="Unassembled WGS sequence"/>
</dbReference>
<evidence type="ECO:0000256" key="10">
    <source>
        <dbReference type="ARBA" id="ARBA00022989"/>
    </source>
</evidence>
<dbReference type="OrthoDB" id="1920692at2759"/>
<dbReference type="Pfam" id="PF15879">
    <property type="entry name" value="MWFE"/>
    <property type="match status" value="1"/>
</dbReference>
<comment type="caution">
    <text evidence="14">The sequence shown here is derived from an EMBL/GenBank/DDBJ whole genome shotgun (WGS) entry which is preliminary data.</text>
</comment>
<keyword evidence="11" id="KW-0496">Mitochondrion</keyword>
<sequence>MPVPFEALLPFGIITGMFFASASGFQAVKYYSNDKKFHRYNLDKWELQMMERDRRLTGSLRGQSDNAVAPTEFATNSVWYLETPRDKGQY</sequence>
<evidence type="ECO:0000313" key="15">
    <source>
        <dbReference type="Proteomes" id="UP000242146"/>
    </source>
</evidence>
<feature type="transmembrane region" description="Helical" evidence="13">
    <location>
        <begin position="12"/>
        <end position="31"/>
    </location>
</feature>